<sequence length="267" mass="28785">MEHPAAVLVVSYGTSQVSALPTLANLAREIGAAFPRLPLIHAFAHPRLRDALVRGGGPRVPLVSEALAQLTQDGAQHVLIQPTYLLFAGEYQAMVAQLEPYAQRLDLSVGQPLLATPQDIEAVAEALPTCLPPLDPQEGALFLGHGASHEAHGVYARLEQALHRQGHTRYFVGTLQDGPTPEETARRIREAGAVTQLHVHPLMVVCGVHATRDLLAGEQSWCGQLERLGVPVSAVSQGLGDCPAIRRLFVAHALEAAENEFFTQREK</sequence>
<gene>
    <name evidence="3" type="ORF">IAD31_05750</name>
</gene>
<feature type="binding site" evidence="2">
    <location>
        <position position="145"/>
    </location>
    <ligand>
        <name>Co(2+)</name>
        <dbReference type="ChEBI" id="CHEBI:48828"/>
    </ligand>
</feature>
<reference evidence="3" key="2">
    <citation type="journal article" date="2021" name="PeerJ">
        <title>Extensive microbial diversity within the chicken gut microbiome revealed by metagenomics and culture.</title>
        <authorList>
            <person name="Gilroy R."/>
            <person name="Ravi A."/>
            <person name="Getino M."/>
            <person name="Pursley I."/>
            <person name="Horton D.L."/>
            <person name="Alikhan N.F."/>
            <person name="Baker D."/>
            <person name="Gharbi K."/>
            <person name="Hall N."/>
            <person name="Watson M."/>
            <person name="Adriaenssens E.M."/>
            <person name="Foster-Nyarko E."/>
            <person name="Jarju S."/>
            <person name="Secka A."/>
            <person name="Antonio M."/>
            <person name="Oren A."/>
            <person name="Chaudhuri R.R."/>
            <person name="La Ragione R."/>
            <person name="Hildebrand F."/>
            <person name="Pallen M.J."/>
        </authorList>
    </citation>
    <scope>NUCLEOTIDE SEQUENCE</scope>
    <source>
        <strain evidence="3">ChiGjej2B2-12916</strain>
    </source>
</reference>
<dbReference type="Proteomes" id="UP000886879">
    <property type="component" value="Unassembled WGS sequence"/>
</dbReference>
<reference evidence="3" key="1">
    <citation type="submission" date="2020-10" db="EMBL/GenBank/DDBJ databases">
        <authorList>
            <person name="Gilroy R."/>
        </authorList>
    </citation>
    <scope>NUCLEOTIDE SEQUENCE</scope>
    <source>
        <strain evidence="3">ChiGjej2B2-12916</strain>
    </source>
</reference>
<dbReference type="AlphaFoldDB" id="A0A9D0YS29"/>
<evidence type="ECO:0000256" key="2">
    <source>
        <dbReference type="PIRSR" id="PIRSR033579-3"/>
    </source>
</evidence>
<evidence type="ECO:0000256" key="1">
    <source>
        <dbReference type="PIRSR" id="PIRSR033579-1"/>
    </source>
</evidence>
<dbReference type="GO" id="GO:0016852">
    <property type="term" value="F:sirohydrochlorin cobaltochelatase activity"/>
    <property type="evidence" value="ECO:0007669"/>
    <property type="project" value="InterPro"/>
</dbReference>
<evidence type="ECO:0000313" key="4">
    <source>
        <dbReference type="Proteomes" id="UP000886879"/>
    </source>
</evidence>
<comment type="caution">
    <text evidence="3">The sequence shown here is derived from an EMBL/GenBank/DDBJ whole genome shotgun (WGS) entry which is preliminary data.</text>
</comment>
<proteinExistence type="predicted"/>
<dbReference type="Gene3D" id="3.40.50.1400">
    <property type="match status" value="2"/>
</dbReference>
<dbReference type="Pfam" id="PF06180">
    <property type="entry name" value="CbiK"/>
    <property type="match status" value="1"/>
</dbReference>
<keyword evidence="2" id="KW-0170">Cobalt</keyword>
<feature type="active site" description="Proton acceptor" evidence="1">
    <location>
        <position position="145"/>
    </location>
</feature>
<keyword evidence="2" id="KW-0479">Metal-binding</keyword>
<dbReference type="SUPFAM" id="SSF53800">
    <property type="entry name" value="Chelatase"/>
    <property type="match status" value="1"/>
</dbReference>
<dbReference type="EMBL" id="DVFO01000055">
    <property type="protein sequence ID" value="HIQ61082.1"/>
    <property type="molecule type" value="Genomic_DNA"/>
</dbReference>
<protein>
    <submittedName>
        <fullName evidence="3">Sirohydrochlorin cobaltochelatase</fullName>
    </submittedName>
</protein>
<evidence type="ECO:0000313" key="3">
    <source>
        <dbReference type="EMBL" id="HIQ61082.1"/>
    </source>
</evidence>
<name>A0A9D0YS29_9FIRM</name>
<organism evidence="3 4">
    <name type="scientific">Candidatus Enterenecus faecium</name>
    <dbReference type="NCBI Taxonomy" id="2840780"/>
    <lineage>
        <taxon>Bacteria</taxon>
        <taxon>Bacillati</taxon>
        <taxon>Bacillota</taxon>
        <taxon>Clostridia</taxon>
        <taxon>Eubacteriales</taxon>
        <taxon>Candidatus Enterenecus</taxon>
    </lineage>
</organism>
<dbReference type="GO" id="GO:0046872">
    <property type="term" value="F:metal ion binding"/>
    <property type="evidence" value="ECO:0007669"/>
    <property type="project" value="UniProtKB-KW"/>
</dbReference>
<feature type="binding site" evidence="2">
    <location>
        <position position="209"/>
    </location>
    <ligand>
        <name>Co(2+)</name>
        <dbReference type="ChEBI" id="CHEBI:48828"/>
    </ligand>
</feature>
<dbReference type="PIRSF" id="PIRSF033579">
    <property type="entry name" value="Anaer_Co_chel"/>
    <property type="match status" value="1"/>
</dbReference>
<dbReference type="InterPro" id="IPR010388">
    <property type="entry name" value="Anaerobic_Co-chelatase"/>
</dbReference>
<accession>A0A9D0YS29</accession>
<dbReference type="GO" id="GO:0019251">
    <property type="term" value="P:anaerobic cobalamin biosynthetic process"/>
    <property type="evidence" value="ECO:0007669"/>
    <property type="project" value="InterPro"/>
</dbReference>